<name>A0ABU2K9C6_9ACTN</name>
<evidence type="ECO:0000256" key="1">
    <source>
        <dbReference type="SAM" id="Phobius"/>
    </source>
</evidence>
<comment type="caution">
    <text evidence="2">The sequence shown here is derived from an EMBL/GenBank/DDBJ whole genome shotgun (WGS) entry which is preliminary data.</text>
</comment>
<dbReference type="Proteomes" id="UP001183222">
    <property type="component" value="Unassembled WGS sequence"/>
</dbReference>
<keyword evidence="3" id="KW-1185">Reference proteome</keyword>
<organism evidence="2 3">
    <name type="scientific">Blastococcus goldschmidtiae</name>
    <dbReference type="NCBI Taxonomy" id="3075546"/>
    <lineage>
        <taxon>Bacteria</taxon>
        <taxon>Bacillati</taxon>
        <taxon>Actinomycetota</taxon>
        <taxon>Actinomycetes</taxon>
        <taxon>Geodermatophilales</taxon>
        <taxon>Geodermatophilaceae</taxon>
        <taxon>Blastococcus</taxon>
    </lineage>
</organism>
<feature type="transmembrane region" description="Helical" evidence="1">
    <location>
        <begin position="65"/>
        <end position="83"/>
    </location>
</feature>
<protein>
    <submittedName>
        <fullName evidence="2">Uncharacterized protein</fullName>
    </submittedName>
</protein>
<accession>A0ABU2K9C6</accession>
<keyword evidence="1" id="KW-0472">Membrane</keyword>
<sequence>MIARIAVTTGWAVLALAAAAWLALVEVFWLPLKAGPVPVPLSVLGAVAGNLLLVRLAHRLSGSRAVAVLPAVVWLVVALAATVRRPEGDLVLIGTGVTGAVGLAFLGCGVVAAAFAAGRVLATPTVRRARSGSGTGGAR</sequence>
<feature type="transmembrane region" description="Helical" evidence="1">
    <location>
        <begin position="35"/>
        <end position="53"/>
    </location>
</feature>
<evidence type="ECO:0000313" key="3">
    <source>
        <dbReference type="Proteomes" id="UP001183222"/>
    </source>
</evidence>
<gene>
    <name evidence="2" type="ORF">RM425_12860</name>
</gene>
<reference evidence="3" key="1">
    <citation type="submission" date="2023-07" db="EMBL/GenBank/DDBJ databases">
        <title>30 novel species of actinomycetes from the DSMZ collection.</title>
        <authorList>
            <person name="Nouioui I."/>
        </authorList>
    </citation>
    <scope>NUCLEOTIDE SEQUENCE [LARGE SCALE GENOMIC DNA]</scope>
    <source>
        <strain evidence="3">DSM 46792</strain>
    </source>
</reference>
<keyword evidence="1" id="KW-1133">Transmembrane helix</keyword>
<proteinExistence type="predicted"/>
<dbReference type="EMBL" id="JAVREI010000008">
    <property type="protein sequence ID" value="MDT0276795.1"/>
    <property type="molecule type" value="Genomic_DNA"/>
</dbReference>
<feature type="transmembrane region" description="Helical" evidence="1">
    <location>
        <begin position="103"/>
        <end position="122"/>
    </location>
</feature>
<keyword evidence="1" id="KW-0812">Transmembrane</keyword>
<dbReference type="RefSeq" id="WP_311345609.1">
    <property type="nucleotide sequence ID" value="NZ_JAVREI010000008.1"/>
</dbReference>
<evidence type="ECO:0000313" key="2">
    <source>
        <dbReference type="EMBL" id="MDT0276795.1"/>
    </source>
</evidence>